<protein>
    <submittedName>
        <fullName evidence="1">Uncharacterized protein</fullName>
    </submittedName>
</protein>
<accession>L9UQV1</accession>
<reference evidence="1 2" key="1">
    <citation type="journal article" date="2014" name="PLoS Genet.">
        <title>Phylogenetically driven sequencing of extremely halophilic archaea reveals strategies for static and dynamic osmo-response.</title>
        <authorList>
            <person name="Becker E.A."/>
            <person name="Seitzer P.M."/>
            <person name="Tritt A."/>
            <person name="Larsen D."/>
            <person name="Krusor M."/>
            <person name="Yao A.I."/>
            <person name="Wu D."/>
            <person name="Madern D."/>
            <person name="Eisen J.A."/>
            <person name="Darling A.E."/>
            <person name="Facciotti M.T."/>
        </authorList>
    </citation>
    <scope>NUCLEOTIDE SEQUENCE [LARGE SCALE GENOMIC DNA]</scope>
    <source>
        <strain evidence="2">ATCC 43099 / DSM 3394 / CCM 3739 / CIP 104546 / IAM 13178 / JCM 8861 / NBRC 102185 / NCIMB 2190 / MS3</strain>
    </source>
</reference>
<evidence type="ECO:0000313" key="1">
    <source>
        <dbReference type="EMBL" id="ELY27061.1"/>
    </source>
</evidence>
<dbReference type="Pfam" id="PF18780">
    <property type="entry name" value="HNH_repeat"/>
    <property type="match status" value="1"/>
</dbReference>
<dbReference type="EMBL" id="AOHS01000050">
    <property type="protein sequence ID" value="ELY27061.1"/>
    <property type="molecule type" value="Genomic_DNA"/>
</dbReference>
<comment type="caution">
    <text evidence="1">The sequence shown here is derived from an EMBL/GenBank/DDBJ whole genome shotgun (WGS) entry which is preliminary data.</text>
</comment>
<dbReference type="PATRIC" id="fig|547559.17.peg.2872"/>
<dbReference type="AlphaFoldDB" id="L9UQV1"/>
<gene>
    <name evidence="1" type="ORF">C500_14525</name>
</gene>
<organism evidence="1 2">
    <name type="scientific">Natrialba magadii (strain ATCC 43099 / DSM 3394 / CCM 3739 / CIP 104546 / IAM 13178 / JCM 8861 / NBRC 102185 / NCIMB 2190 / MS3)</name>
    <name type="common">Natronobacterium magadii</name>
    <dbReference type="NCBI Taxonomy" id="547559"/>
    <lineage>
        <taxon>Archaea</taxon>
        <taxon>Methanobacteriati</taxon>
        <taxon>Methanobacteriota</taxon>
        <taxon>Stenosarchaea group</taxon>
        <taxon>Halobacteria</taxon>
        <taxon>Halobacteriales</taxon>
        <taxon>Natrialbaceae</taxon>
        <taxon>Natrialba</taxon>
    </lineage>
</organism>
<dbReference type="Proteomes" id="UP000011543">
    <property type="component" value="Unassembled WGS sequence"/>
</dbReference>
<name>L9UQV1_NATMM</name>
<dbReference type="InterPro" id="IPR041025">
    <property type="entry name" value="HNH_repeat"/>
</dbReference>
<proteinExistence type="predicted"/>
<evidence type="ECO:0000313" key="2">
    <source>
        <dbReference type="Proteomes" id="UP000011543"/>
    </source>
</evidence>
<sequence length="87" mass="9697">MGAQGVHSVSTYRRHFGSWSAALEEAGFDPDDYDSITSDQLRYRITDEELIFDLRCGAVFHGHSLVRRVRALRPPYGVDAAAVWLGG</sequence>